<dbReference type="EMBL" id="WVUD01000001">
    <property type="protein sequence ID" value="MYL81521.1"/>
    <property type="molecule type" value="Genomic_DNA"/>
</dbReference>
<evidence type="ECO:0000313" key="2">
    <source>
        <dbReference type="EMBL" id="MYL81521.1"/>
    </source>
</evidence>
<name>A0A7C9IIN2_9BACT</name>
<evidence type="ECO:0000256" key="1">
    <source>
        <dbReference type="SAM" id="Phobius"/>
    </source>
</evidence>
<dbReference type="Gene3D" id="2.60.120.200">
    <property type="match status" value="1"/>
</dbReference>
<keyword evidence="1" id="KW-0812">Transmembrane</keyword>
<dbReference type="OrthoDB" id="5446117at2"/>
<keyword evidence="3" id="KW-1185">Reference proteome</keyword>
<evidence type="ECO:0000313" key="3">
    <source>
        <dbReference type="Proteomes" id="UP000482487"/>
    </source>
</evidence>
<sequence>MVRVVVRKYLHHAALGSGGSSVLFAIFGITVLASLAASIARMSPSAAQTKLAGVNETRAYYMALSGLNVWSAGTTGTYSLADGSFTLSQTGPDASGYYTVTSLGCVDPGKASEANHTISARRKSAKPITFEDNIDDFILPKVGETTNNARSILVFDRDLTDAPPGVSQSDWATLWATNVDRYAGGWMRFGSGLGDSTGAIWYGGDYGLCPQGVCPDGACKDGACNLGQGLRAYFRFAFSDYDASADSTRCADGFTFAVVTAANDPATACGGPASGSRGEYLGYAGPGPAGVGIAPPKIAVEVDIYPNTGNGKPSEANSRADASNANHVAVLYWGGNANSYDDNTHSAGNKPGNPGKNSSGYYEMPKTAVGANGLEDGLLHALRLEIHRTSAGVYRVKTWIDPQGLGNSDVTADYAAEPPQLDHSATLSEADHAGLKTIRFGWTEGTGGQTQTVAVANFSLDFRH</sequence>
<dbReference type="Proteomes" id="UP000482487">
    <property type="component" value="Unassembled WGS sequence"/>
</dbReference>
<keyword evidence="1" id="KW-0472">Membrane</keyword>
<dbReference type="SUPFAM" id="SSF49899">
    <property type="entry name" value="Concanavalin A-like lectins/glucanases"/>
    <property type="match status" value="1"/>
</dbReference>
<protein>
    <submittedName>
        <fullName evidence="2">Uncharacterized protein</fullName>
    </submittedName>
</protein>
<feature type="transmembrane region" description="Helical" evidence="1">
    <location>
        <begin position="20"/>
        <end position="40"/>
    </location>
</feature>
<accession>A0A7C9IIN2</accession>
<gene>
    <name evidence="2" type="ORF">GTA51_00005</name>
</gene>
<comment type="caution">
    <text evidence="2">The sequence shown here is derived from an EMBL/GenBank/DDBJ whole genome shotgun (WGS) entry which is preliminary data.</text>
</comment>
<dbReference type="InterPro" id="IPR013320">
    <property type="entry name" value="ConA-like_dom_sf"/>
</dbReference>
<proteinExistence type="predicted"/>
<organism evidence="2 3">
    <name type="scientific">Solidesulfovibrio aerotolerans</name>
    <dbReference type="NCBI Taxonomy" id="295255"/>
    <lineage>
        <taxon>Bacteria</taxon>
        <taxon>Pseudomonadati</taxon>
        <taxon>Thermodesulfobacteriota</taxon>
        <taxon>Desulfovibrionia</taxon>
        <taxon>Desulfovibrionales</taxon>
        <taxon>Desulfovibrionaceae</taxon>
        <taxon>Solidesulfovibrio</taxon>
    </lineage>
</organism>
<dbReference type="AlphaFoldDB" id="A0A7C9IIN2"/>
<keyword evidence="1" id="KW-1133">Transmembrane helix</keyword>
<reference evidence="2 3" key="1">
    <citation type="submission" date="2020-01" db="EMBL/GenBank/DDBJ databases">
        <title>Genome sequence of Desulfovibrio aerotolerans DSM 16695(T).</title>
        <authorList>
            <person name="Karnachuk O."/>
            <person name="Avakyan M."/>
            <person name="Mardanov A."/>
            <person name="Kadnikov V."/>
            <person name="Ravin N."/>
        </authorList>
    </citation>
    <scope>NUCLEOTIDE SEQUENCE [LARGE SCALE GENOMIC DNA]</scope>
    <source>
        <strain evidence="2 3">DSM 16695</strain>
    </source>
</reference>